<proteinExistence type="predicted"/>
<dbReference type="PANTHER" id="PTHR46872:SF10">
    <property type="entry name" value="MYB-LIKE DOMAIN-CONTAINING PROTEIN"/>
    <property type="match status" value="1"/>
</dbReference>
<comment type="caution">
    <text evidence="2">The sequence shown here is derived from an EMBL/GenBank/DDBJ whole genome shotgun (WGS) entry which is preliminary data.</text>
</comment>
<gene>
    <name evidence="2" type="ORF">RJT34_17534</name>
</gene>
<reference evidence="2 3" key="1">
    <citation type="submission" date="2024-01" db="EMBL/GenBank/DDBJ databases">
        <title>The genomes of 5 underutilized Papilionoideae crops provide insights into root nodulation and disease resistance.</title>
        <authorList>
            <person name="Yuan L."/>
        </authorList>
    </citation>
    <scope>NUCLEOTIDE SEQUENCE [LARGE SCALE GENOMIC DNA]</scope>
    <source>
        <strain evidence="2">LY-2023</strain>
        <tissue evidence="2">Leaf</tissue>
    </source>
</reference>
<evidence type="ECO:0000313" key="3">
    <source>
        <dbReference type="Proteomes" id="UP001359559"/>
    </source>
</evidence>
<keyword evidence="3" id="KW-1185">Reference proteome</keyword>
<evidence type="ECO:0000256" key="1">
    <source>
        <dbReference type="SAM" id="MobiDB-lite"/>
    </source>
</evidence>
<organism evidence="2 3">
    <name type="scientific">Clitoria ternatea</name>
    <name type="common">Butterfly pea</name>
    <dbReference type="NCBI Taxonomy" id="43366"/>
    <lineage>
        <taxon>Eukaryota</taxon>
        <taxon>Viridiplantae</taxon>
        <taxon>Streptophyta</taxon>
        <taxon>Embryophyta</taxon>
        <taxon>Tracheophyta</taxon>
        <taxon>Spermatophyta</taxon>
        <taxon>Magnoliopsida</taxon>
        <taxon>eudicotyledons</taxon>
        <taxon>Gunneridae</taxon>
        <taxon>Pentapetalae</taxon>
        <taxon>rosids</taxon>
        <taxon>fabids</taxon>
        <taxon>Fabales</taxon>
        <taxon>Fabaceae</taxon>
        <taxon>Papilionoideae</taxon>
        <taxon>50 kb inversion clade</taxon>
        <taxon>NPAAA clade</taxon>
        <taxon>indigoferoid/millettioid clade</taxon>
        <taxon>Phaseoleae</taxon>
        <taxon>Clitoria</taxon>
    </lineage>
</organism>
<dbReference type="SUPFAM" id="SSF46689">
    <property type="entry name" value="Homeodomain-like"/>
    <property type="match status" value="1"/>
</dbReference>
<evidence type="ECO:0000313" key="2">
    <source>
        <dbReference type="EMBL" id="KAK7294644.1"/>
    </source>
</evidence>
<dbReference type="EMBL" id="JAYKXN010000004">
    <property type="protein sequence ID" value="KAK7294644.1"/>
    <property type="molecule type" value="Genomic_DNA"/>
</dbReference>
<dbReference type="Proteomes" id="UP001359559">
    <property type="component" value="Unassembled WGS sequence"/>
</dbReference>
<dbReference type="PANTHER" id="PTHR46872">
    <property type="entry name" value="DNA BINDING PROTEIN"/>
    <property type="match status" value="1"/>
</dbReference>
<name>A0AAN9JAF0_CLITE</name>
<feature type="compositionally biased region" description="Basic and acidic residues" evidence="1">
    <location>
        <begin position="119"/>
        <end position="130"/>
    </location>
</feature>
<accession>A0AAN9JAF0</accession>
<dbReference type="AlphaFoldDB" id="A0AAN9JAF0"/>
<feature type="region of interest" description="Disordered" evidence="1">
    <location>
        <begin position="115"/>
        <end position="155"/>
    </location>
</feature>
<sequence length="421" mass="47904">MDVSNNHALNSLPLEGTTTKHEIHAFGSSDGDTLLWSNGLALEPCNKKSSHQRRWNHMHKVHVPLNPNAKCPEKKRKFDKYTNGDKCITTQGLITREKYGNQNTILNDQCSLSTQDYSHLSDSDEPIEGRKSKKQGNLKDHPNHLGNNSNSNNSIETSIKKKPIIELVRTFESLVNENFDNSNETRSSLSSSIDDMELNQPENNLTLEDNHIPRVVIPIGPRFQVEVPKWEGTTNIKHHNDDSKWLGVQLWPIADISKQTNTKCIGEDGPHSCSCEFPGSVDCVKLHVSEARELLKLEIGTTFSSWMFDEMGEDVSKTWTLEEQQEFESLVKLNPLSSDTNFWKLAKKYFPSKSMKCMVNYYHNVYIPRHLSMETRSSFGGVDSDDDQDENYINKNRTSTVTKMKIGAGFNLKGTIRRTMR</sequence>
<dbReference type="InterPro" id="IPR009057">
    <property type="entry name" value="Homeodomain-like_sf"/>
</dbReference>
<protein>
    <submittedName>
        <fullName evidence="2">Uncharacterized protein</fullName>
    </submittedName>
</protein>